<protein>
    <submittedName>
        <fullName evidence="2">Uncharacterized protein</fullName>
    </submittedName>
</protein>
<proteinExistence type="predicted"/>
<feature type="signal peptide" evidence="1">
    <location>
        <begin position="1"/>
        <end position="33"/>
    </location>
</feature>
<evidence type="ECO:0000256" key="1">
    <source>
        <dbReference type="SAM" id="SignalP"/>
    </source>
</evidence>
<dbReference type="Proteomes" id="UP000824890">
    <property type="component" value="Unassembled WGS sequence"/>
</dbReference>
<gene>
    <name evidence="2" type="ORF">HID58_043284</name>
</gene>
<keyword evidence="3" id="KW-1185">Reference proteome</keyword>
<reference evidence="2 3" key="1">
    <citation type="submission" date="2021-05" db="EMBL/GenBank/DDBJ databases">
        <title>Genome Assembly of Synthetic Allotetraploid Brassica napus Reveals Homoeologous Exchanges between Subgenomes.</title>
        <authorList>
            <person name="Davis J.T."/>
        </authorList>
    </citation>
    <scope>NUCLEOTIDE SEQUENCE [LARGE SCALE GENOMIC DNA]</scope>
    <source>
        <strain evidence="3">cv. Da-Ae</strain>
        <tissue evidence="2">Seedling</tissue>
    </source>
</reference>
<evidence type="ECO:0000313" key="3">
    <source>
        <dbReference type="Proteomes" id="UP000824890"/>
    </source>
</evidence>
<evidence type="ECO:0000313" key="2">
    <source>
        <dbReference type="EMBL" id="KAH0903781.1"/>
    </source>
</evidence>
<feature type="chain" id="PRO_5046379337" evidence="1">
    <location>
        <begin position="34"/>
        <end position="50"/>
    </location>
</feature>
<dbReference type="EMBL" id="JAGKQM010000011">
    <property type="protein sequence ID" value="KAH0903781.1"/>
    <property type="molecule type" value="Genomic_DNA"/>
</dbReference>
<organism evidence="2 3">
    <name type="scientific">Brassica napus</name>
    <name type="common">Rape</name>
    <dbReference type="NCBI Taxonomy" id="3708"/>
    <lineage>
        <taxon>Eukaryota</taxon>
        <taxon>Viridiplantae</taxon>
        <taxon>Streptophyta</taxon>
        <taxon>Embryophyta</taxon>
        <taxon>Tracheophyta</taxon>
        <taxon>Spermatophyta</taxon>
        <taxon>Magnoliopsida</taxon>
        <taxon>eudicotyledons</taxon>
        <taxon>Gunneridae</taxon>
        <taxon>Pentapetalae</taxon>
        <taxon>rosids</taxon>
        <taxon>malvids</taxon>
        <taxon>Brassicales</taxon>
        <taxon>Brassicaceae</taxon>
        <taxon>Brassiceae</taxon>
        <taxon>Brassica</taxon>
    </lineage>
</organism>
<accession>A0ABQ8BG30</accession>
<sequence>MLFPSLLVVNVMWFMRLILDTVSMIAVVQQVHSDKLDITVPDSQKADLVT</sequence>
<keyword evidence="1" id="KW-0732">Signal</keyword>
<name>A0ABQ8BG30_BRANA</name>
<comment type="caution">
    <text evidence="2">The sequence shown here is derived from an EMBL/GenBank/DDBJ whole genome shotgun (WGS) entry which is preliminary data.</text>
</comment>